<keyword evidence="2" id="KW-1185">Reference proteome</keyword>
<protein>
    <submittedName>
        <fullName evidence="1">DUF58 domain-containing protein</fullName>
    </submittedName>
</protein>
<accession>A0ACC6M790</accession>
<comment type="caution">
    <text evidence="1">The sequence shown here is derived from an EMBL/GenBank/DDBJ whole genome shotgun (WGS) entry which is preliminary data.</text>
</comment>
<evidence type="ECO:0000313" key="1">
    <source>
        <dbReference type="EMBL" id="MDX8046756.1"/>
    </source>
</evidence>
<evidence type="ECO:0000313" key="2">
    <source>
        <dbReference type="Proteomes" id="UP001277972"/>
    </source>
</evidence>
<gene>
    <name evidence="1" type="ORF">SH601_12260</name>
</gene>
<name>A0ACC6M790_9BACI</name>
<proteinExistence type="predicted"/>
<dbReference type="Proteomes" id="UP001277972">
    <property type="component" value="Unassembled WGS sequence"/>
</dbReference>
<dbReference type="EMBL" id="JAWZSR010000007">
    <property type="protein sequence ID" value="MDX8046756.1"/>
    <property type="molecule type" value="Genomic_DNA"/>
</dbReference>
<organism evidence="1 2">
    <name type="scientific">Gracilibacillus pellucidus</name>
    <dbReference type="NCBI Taxonomy" id="3095368"/>
    <lineage>
        <taxon>Bacteria</taxon>
        <taxon>Bacillati</taxon>
        <taxon>Bacillota</taxon>
        <taxon>Bacilli</taxon>
        <taxon>Bacillales</taxon>
        <taxon>Bacillaceae</taxon>
        <taxon>Gracilibacillus</taxon>
    </lineage>
</organism>
<sequence>MRNATRIVVKELKILLLQAILFVFAMFQGGFVSWFLFYSMLPIVIYMMIIPVYPLRNWQIERDLSARYLQAGSSVEVRITIKRTFRFPIFCLVIEEEFPDVLRYQDMGKKKFQYLAKGLSYAKNRTVKKVLYPGFRKEFTLTYQLDHLPRGKHQLSDLKLRLEDPFGFVAGEHHVRCAQEFYVFPVMQELKWKQQTISLEDGTNASVIHDERVTNVVSSVREYVPGDRFSWIDWKTSARKNTMMTKEFEQEKYANIVVILQMEEQVEQKQLIFEAAIEWTASLIHSLRKKDQSISFYTLGGTEVIFSHQQLQFQFPAVRNYLATIEQEQGASLKERMAKPINELSRGSMLLFVIYDLDKELVDRLVDWQKREYTLTVCYIIPEKQLDSVQQKYIQTLRLQHVQVQVITEQVLLEEQWEVRVSP</sequence>
<reference evidence="1" key="1">
    <citation type="submission" date="2023-11" db="EMBL/GenBank/DDBJ databases">
        <title>Gracilibacillus pellucida a moderately halophilic bacterium isolated from saline soil in Xinjiang province.</title>
        <authorList>
            <person name="Zhang Z."/>
            <person name="Tan F."/>
            <person name="Wang Y."/>
            <person name="Xia M."/>
        </authorList>
    </citation>
    <scope>NUCLEOTIDE SEQUENCE</scope>
    <source>
        <strain evidence="1">S3-1-1</strain>
    </source>
</reference>